<dbReference type="GeneID" id="55821714"/>
<organism evidence="1 2">
    <name type="scientific">Methanolobus zinderi</name>
    <dbReference type="NCBI Taxonomy" id="536044"/>
    <lineage>
        <taxon>Archaea</taxon>
        <taxon>Methanobacteriati</taxon>
        <taxon>Methanobacteriota</taxon>
        <taxon>Stenosarchaea group</taxon>
        <taxon>Methanomicrobia</taxon>
        <taxon>Methanosarcinales</taxon>
        <taxon>Methanosarcinaceae</taxon>
        <taxon>Methanolobus</taxon>
    </lineage>
</organism>
<dbReference type="RefSeq" id="WP_176965337.1">
    <property type="nucleotide sequence ID" value="NZ_CP058215.1"/>
</dbReference>
<dbReference type="AlphaFoldDB" id="A0A7D5I5J1"/>
<dbReference type="Proteomes" id="UP000509594">
    <property type="component" value="Chromosome"/>
</dbReference>
<evidence type="ECO:0000313" key="1">
    <source>
        <dbReference type="EMBL" id="QLC50281.1"/>
    </source>
</evidence>
<gene>
    <name evidence="1" type="ORF">HWN40_08525</name>
</gene>
<evidence type="ECO:0000313" key="2">
    <source>
        <dbReference type="Proteomes" id="UP000509594"/>
    </source>
</evidence>
<name>A0A7D5I5J1_9EURY</name>
<accession>A0A7D5I5J1</accession>
<reference evidence="1 2" key="1">
    <citation type="submission" date="2020-06" db="EMBL/GenBank/DDBJ databases">
        <title>Methanolobus halotolerans sp. nov., isolated from a saline lake Tus in Siberia.</title>
        <authorList>
            <person name="Shen Y."/>
            <person name="Chen S.-C."/>
            <person name="Lai M.-C."/>
            <person name="Huang H.-H."/>
            <person name="Chiu H.-H."/>
            <person name="Tang S.-L."/>
            <person name="Rogozin D.Y."/>
            <person name="Degermendzhy A.G."/>
        </authorList>
    </citation>
    <scope>NUCLEOTIDE SEQUENCE [LARGE SCALE GENOMIC DNA]</scope>
    <source>
        <strain evidence="1 2">DSM 21339</strain>
    </source>
</reference>
<sequence>MQEDLIEFQEEDFEFAAPPMSKDFLIRVFEKYDLKFIAYFGGDMFYAEMTDKEPFVPFYGNTYYVDEVEFIMDFMAKERISLIMYENGNMMQKSAPVLSDDGGS</sequence>
<dbReference type="OrthoDB" id="132452at2157"/>
<keyword evidence="2" id="KW-1185">Reference proteome</keyword>
<dbReference type="EMBL" id="CP058215">
    <property type="protein sequence ID" value="QLC50281.1"/>
    <property type="molecule type" value="Genomic_DNA"/>
</dbReference>
<dbReference type="KEGG" id="mzi:HWN40_08525"/>
<protein>
    <submittedName>
        <fullName evidence="1">Uncharacterized protein</fullName>
    </submittedName>
</protein>
<proteinExistence type="predicted"/>